<keyword evidence="6 8" id="KW-0408">Iron</keyword>
<protein>
    <submittedName>
        <fullName evidence="10">Putative cytochrome P450</fullName>
    </submittedName>
</protein>
<comment type="similarity">
    <text evidence="3 9">Belongs to the cytochrome P450 family.</text>
</comment>
<evidence type="ECO:0000256" key="2">
    <source>
        <dbReference type="ARBA" id="ARBA00004685"/>
    </source>
</evidence>
<sequence length="516" mass="58650">MVSEFQFHQLDFWRSKSLLWTGLFVLVSLVVKYVSPKKAAKNNLVPVGGVPPGMGIKEARGMFYHNAQTMLLEGYNKFKGSPYYIPTPLGERMMIPPKYVEELKNEPMEDVDFVGTFFEMFEGKYTTMGSRSQLHPRVTRLQLNQYMGSVLGPVREEITKALEYEVPPTDDWSEVALAGKFPWIIARASSRMFGGKPLAADTEWLHAILDFAADGFVGAQKIKQYPELLRPVVAPFIPELRRISKHHAAVNRSVKRILDSRKYEPGKISKADGDNPSDFLQWMMEDAKGEEQHPDFLATILLKISFAAIHTTAATLMQLVFDLCERPEYIAPLRAEMEAVLSEHPELNKVAFTKMRKLDSFMKESIRFNPLLLITFQRIVHRDYTLADGFFIPAGSWIGSPSQSIAMDPNLFPDPEKFDGFRHEKMLNAVAPDPAAAGRTKWASANLDNMAFGYGRHACPGRFFADYEIKLILVHLLMTYDFKSPPGQEARPQNMNVEIQMVPNHEAKIAMRRRRP</sequence>
<dbReference type="PANTHER" id="PTHR46206:SF6">
    <property type="entry name" value="CYTOCHROME P450 MONOOXYGENASE AN1598-RELATED"/>
    <property type="match status" value="1"/>
</dbReference>
<evidence type="ECO:0000256" key="9">
    <source>
        <dbReference type="RuleBase" id="RU000461"/>
    </source>
</evidence>
<evidence type="ECO:0000256" key="7">
    <source>
        <dbReference type="ARBA" id="ARBA00023033"/>
    </source>
</evidence>
<dbReference type="SUPFAM" id="SSF48264">
    <property type="entry name" value="Cytochrome P450"/>
    <property type="match status" value="1"/>
</dbReference>
<dbReference type="GO" id="GO:0005506">
    <property type="term" value="F:iron ion binding"/>
    <property type="evidence" value="ECO:0007669"/>
    <property type="project" value="InterPro"/>
</dbReference>
<evidence type="ECO:0000256" key="1">
    <source>
        <dbReference type="ARBA" id="ARBA00001971"/>
    </source>
</evidence>
<evidence type="ECO:0000256" key="5">
    <source>
        <dbReference type="ARBA" id="ARBA00023002"/>
    </source>
</evidence>
<keyword evidence="5 9" id="KW-0560">Oxidoreductase</keyword>
<dbReference type="InterPro" id="IPR002403">
    <property type="entry name" value="Cyt_P450_E_grp-IV"/>
</dbReference>
<comment type="pathway">
    <text evidence="2">Mycotoxin biosynthesis.</text>
</comment>
<dbReference type="Proteomes" id="UP000244855">
    <property type="component" value="Unassembled WGS sequence"/>
</dbReference>
<proteinExistence type="inferred from homology"/>
<dbReference type="OrthoDB" id="1844152at2759"/>
<evidence type="ECO:0000313" key="11">
    <source>
        <dbReference type="Proteomes" id="UP000244855"/>
    </source>
</evidence>
<comment type="cofactor">
    <cofactor evidence="1 8">
        <name>heme</name>
        <dbReference type="ChEBI" id="CHEBI:30413"/>
    </cofactor>
</comment>
<evidence type="ECO:0000256" key="8">
    <source>
        <dbReference type="PIRSR" id="PIRSR602403-1"/>
    </source>
</evidence>
<evidence type="ECO:0000313" key="10">
    <source>
        <dbReference type="EMBL" id="PVI03624.1"/>
    </source>
</evidence>
<dbReference type="GO" id="GO:0020037">
    <property type="term" value="F:heme binding"/>
    <property type="evidence" value="ECO:0007669"/>
    <property type="project" value="InterPro"/>
</dbReference>
<dbReference type="AlphaFoldDB" id="A0A2V1E1U8"/>
<organism evidence="10 11">
    <name type="scientific">Periconia macrospinosa</name>
    <dbReference type="NCBI Taxonomy" id="97972"/>
    <lineage>
        <taxon>Eukaryota</taxon>
        <taxon>Fungi</taxon>
        <taxon>Dikarya</taxon>
        <taxon>Ascomycota</taxon>
        <taxon>Pezizomycotina</taxon>
        <taxon>Dothideomycetes</taxon>
        <taxon>Pleosporomycetidae</taxon>
        <taxon>Pleosporales</taxon>
        <taxon>Massarineae</taxon>
        <taxon>Periconiaceae</taxon>
        <taxon>Periconia</taxon>
    </lineage>
</organism>
<reference evidence="10 11" key="1">
    <citation type="journal article" date="2018" name="Sci. Rep.">
        <title>Comparative genomics provides insights into the lifestyle and reveals functional heterogeneity of dark septate endophytic fungi.</title>
        <authorList>
            <person name="Knapp D.G."/>
            <person name="Nemeth J.B."/>
            <person name="Barry K."/>
            <person name="Hainaut M."/>
            <person name="Henrissat B."/>
            <person name="Johnson J."/>
            <person name="Kuo A."/>
            <person name="Lim J.H.P."/>
            <person name="Lipzen A."/>
            <person name="Nolan M."/>
            <person name="Ohm R.A."/>
            <person name="Tamas L."/>
            <person name="Grigoriev I.V."/>
            <person name="Spatafora J.W."/>
            <person name="Nagy L.G."/>
            <person name="Kovacs G.M."/>
        </authorList>
    </citation>
    <scope>NUCLEOTIDE SEQUENCE [LARGE SCALE GENOMIC DNA]</scope>
    <source>
        <strain evidence="10 11">DSE2036</strain>
    </source>
</reference>
<dbReference type="PRINTS" id="PR00465">
    <property type="entry name" value="EP450IV"/>
</dbReference>
<dbReference type="EMBL" id="KZ805329">
    <property type="protein sequence ID" value="PVI03624.1"/>
    <property type="molecule type" value="Genomic_DNA"/>
</dbReference>
<dbReference type="GO" id="GO:0016705">
    <property type="term" value="F:oxidoreductase activity, acting on paired donors, with incorporation or reduction of molecular oxygen"/>
    <property type="evidence" value="ECO:0007669"/>
    <property type="project" value="InterPro"/>
</dbReference>
<dbReference type="InterPro" id="IPR017972">
    <property type="entry name" value="Cyt_P450_CS"/>
</dbReference>
<dbReference type="PROSITE" id="PS00086">
    <property type="entry name" value="CYTOCHROME_P450"/>
    <property type="match status" value="1"/>
</dbReference>
<gene>
    <name evidence="10" type="ORF">DM02DRAFT_669678</name>
</gene>
<dbReference type="CDD" id="cd11041">
    <property type="entry name" value="CYP503A1-like"/>
    <property type="match status" value="1"/>
</dbReference>
<keyword evidence="8 9" id="KW-0349">Heme</keyword>
<evidence type="ECO:0000256" key="4">
    <source>
        <dbReference type="ARBA" id="ARBA00022723"/>
    </source>
</evidence>
<feature type="binding site" description="axial binding residue" evidence="8">
    <location>
        <position position="459"/>
    </location>
    <ligand>
        <name>heme</name>
        <dbReference type="ChEBI" id="CHEBI:30413"/>
    </ligand>
    <ligandPart>
        <name>Fe</name>
        <dbReference type="ChEBI" id="CHEBI:18248"/>
    </ligandPart>
</feature>
<name>A0A2V1E1U8_9PLEO</name>
<evidence type="ECO:0000256" key="3">
    <source>
        <dbReference type="ARBA" id="ARBA00010617"/>
    </source>
</evidence>
<dbReference type="InterPro" id="IPR001128">
    <property type="entry name" value="Cyt_P450"/>
</dbReference>
<dbReference type="InterPro" id="IPR036396">
    <property type="entry name" value="Cyt_P450_sf"/>
</dbReference>
<dbReference type="PANTHER" id="PTHR46206">
    <property type="entry name" value="CYTOCHROME P450"/>
    <property type="match status" value="1"/>
</dbReference>
<keyword evidence="7 9" id="KW-0503">Monooxygenase</keyword>
<dbReference type="GO" id="GO:0004497">
    <property type="term" value="F:monooxygenase activity"/>
    <property type="evidence" value="ECO:0007669"/>
    <property type="project" value="UniProtKB-KW"/>
</dbReference>
<dbReference type="STRING" id="97972.A0A2V1E1U8"/>
<dbReference type="Gene3D" id="1.10.630.10">
    <property type="entry name" value="Cytochrome P450"/>
    <property type="match status" value="1"/>
</dbReference>
<dbReference type="Pfam" id="PF00067">
    <property type="entry name" value="p450"/>
    <property type="match status" value="1"/>
</dbReference>
<accession>A0A2V1E1U8</accession>
<evidence type="ECO:0000256" key="6">
    <source>
        <dbReference type="ARBA" id="ARBA00023004"/>
    </source>
</evidence>
<keyword evidence="11" id="KW-1185">Reference proteome</keyword>
<keyword evidence="4 8" id="KW-0479">Metal-binding</keyword>